<evidence type="ECO:0000256" key="11">
    <source>
        <dbReference type="ARBA" id="ARBA00035025"/>
    </source>
</evidence>
<dbReference type="GO" id="GO:0090486">
    <property type="term" value="F:small RNA 2'-O-methyltransferase activity"/>
    <property type="evidence" value="ECO:0007669"/>
    <property type="project" value="UniProtKB-EC"/>
</dbReference>
<name>A0A6U5YTB8_GUITH</name>
<dbReference type="SUPFAM" id="SSF53335">
    <property type="entry name" value="S-adenosyl-L-methionine-dependent methyltransferases"/>
    <property type="match status" value="1"/>
</dbReference>
<dbReference type="GO" id="GO:0001510">
    <property type="term" value="P:RNA methylation"/>
    <property type="evidence" value="ECO:0007669"/>
    <property type="project" value="InterPro"/>
</dbReference>
<accession>A0A6U5YTB8</accession>
<dbReference type="GO" id="GO:0030422">
    <property type="term" value="P:siRNA processing"/>
    <property type="evidence" value="ECO:0007669"/>
    <property type="project" value="TreeGrafter"/>
</dbReference>
<proteinExistence type="inferred from homology"/>
<feature type="chain" id="PRO_5035677223" description="Small RNA 2'-O-methyltransferase" evidence="13">
    <location>
        <begin position="20"/>
        <end position="433"/>
    </location>
</feature>
<dbReference type="GO" id="GO:0046872">
    <property type="term" value="F:metal ion binding"/>
    <property type="evidence" value="ECO:0007669"/>
    <property type="project" value="UniProtKB-KW"/>
</dbReference>
<keyword evidence="13" id="KW-0732">Signal</keyword>
<evidence type="ECO:0000256" key="1">
    <source>
        <dbReference type="ARBA" id="ARBA00001946"/>
    </source>
</evidence>
<dbReference type="InterPro" id="IPR026610">
    <property type="entry name" value="Hen1"/>
</dbReference>
<dbReference type="GO" id="GO:0005737">
    <property type="term" value="C:cytoplasm"/>
    <property type="evidence" value="ECO:0007669"/>
    <property type="project" value="TreeGrafter"/>
</dbReference>
<sequence>MSPTNVLVIVCMAWAMTEATTNIRGFSLSSTQLEIRAFYPWLTIRLRGGKGERLKPAKPKKKKSNIQTWAHFTGGENFGQDFNLLDKSQSNMKTKVKKENSDMVAQKCVDTFADFKERARNAALMEERKPFWERDAFDEDIAFNDRKELLKLITFSYNAVCEQLNDLDAHSVLDVGCGSGRFIMRANSKSPQINRFMCVDRRKDALDAVYDCFHRAVPFKAVISPRIDPMKVLLCLGDVRQAEHVLRGYQVATILNVLEETSPESIPQLSRSVFGEIKPPHVICMICVSPELPNSEELSINHVEWTDKVLETWINEVMDLYPYKLIKRIDNGKSCNSSNFISKTKIESYDYNANRANAIQANSTTTSVLVFRRTIEEAEVFPPIEPKIETPILKDLNSLTSDHPSQCRVIGEFWIDKVVIVGKAGKASAGWTD</sequence>
<dbReference type="PANTHER" id="PTHR21404">
    <property type="entry name" value="HEN1"/>
    <property type="match status" value="1"/>
</dbReference>
<comment type="cofactor">
    <cofactor evidence="1">
        <name>Mg(2+)</name>
        <dbReference type="ChEBI" id="CHEBI:18420"/>
    </cofactor>
</comment>
<dbReference type="EC" id="2.1.1.386" evidence="11"/>
<evidence type="ECO:0000256" key="7">
    <source>
        <dbReference type="ARBA" id="ARBA00022723"/>
    </source>
</evidence>
<evidence type="ECO:0000256" key="12">
    <source>
        <dbReference type="ARBA" id="ARBA00048418"/>
    </source>
</evidence>
<keyword evidence="6" id="KW-0949">S-adenosyl-L-methionine</keyword>
<evidence type="ECO:0000256" key="2">
    <source>
        <dbReference type="ARBA" id="ARBA00009026"/>
    </source>
</evidence>
<protein>
    <recommendedName>
        <fullName evidence="3">Small RNA 2'-O-methyltransferase</fullName>
        <ecNumber evidence="11">2.1.1.386</ecNumber>
    </recommendedName>
</protein>
<reference evidence="14" key="1">
    <citation type="submission" date="2021-01" db="EMBL/GenBank/DDBJ databases">
        <authorList>
            <person name="Corre E."/>
            <person name="Pelletier E."/>
            <person name="Niang G."/>
            <person name="Scheremetjew M."/>
            <person name="Finn R."/>
            <person name="Kale V."/>
            <person name="Holt S."/>
            <person name="Cochrane G."/>
            <person name="Meng A."/>
            <person name="Brown T."/>
            <person name="Cohen L."/>
        </authorList>
    </citation>
    <scope>NUCLEOTIDE SEQUENCE</scope>
    <source>
        <strain evidence="14">CCMP 2712</strain>
    </source>
</reference>
<gene>
    <name evidence="14" type="ORF">GTHE00462_LOCUS11063</name>
    <name evidence="15" type="ORF">GTHE00462_LOCUS11064</name>
</gene>
<evidence type="ECO:0000256" key="6">
    <source>
        <dbReference type="ARBA" id="ARBA00022691"/>
    </source>
</evidence>
<dbReference type="AlphaFoldDB" id="A0A6U5YTB8"/>
<dbReference type="EMBL" id="HBKN01014229">
    <property type="protein sequence ID" value="CAE2290463.1"/>
    <property type="molecule type" value="Transcribed_RNA"/>
</dbReference>
<keyword evidence="4" id="KW-0489">Methyltransferase</keyword>
<evidence type="ECO:0000256" key="13">
    <source>
        <dbReference type="SAM" id="SignalP"/>
    </source>
</evidence>
<dbReference type="InterPro" id="IPR029063">
    <property type="entry name" value="SAM-dependent_MTases_sf"/>
</dbReference>
<evidence type="ECO:0000313" key="14">
    <source>
        <dbReference type="EMBL" id="CAE2290463.1"/>
    </source>
</evidence>
<organism evidence="14">
    <name type="scientific">Guillardia theta</name>
    <name type="common">Cryptophyte</name>
    <name type="synonym">Cryptomonas phi</name>
    <dbReference type="NCBI Taxonomy" id="55529"/>
    <lineage>
        <taxon>Eukaryota</taxon>
        <taxon>Cryptophyceae</taxon>
        <taxon>Pyrenomonadales</taxon>
        <taxon>Geminigeraceae</taxon>
        <taxon>Guillardia</taxon>
    </lineage>
</organism>
<feature type="signal peptide" evidence="13">
    <location>
        <begin position="1"/>
        <end position="19"/>
    </location>
</feature>
<evidence type="ECO:0000256" key="3">
    <source>
        <dbReference type="ARBA" id="ARBA00021330"/>
    </source>
</evidence>
<keyword evidence="5" id="KW-0808">Transferase</keyword>
<evidence type="ECO:0000256" key="8">
    <source>
        <dbReference type="ARBA" id="ARBA00022842"/>
    </source>
</evidence>
<comment type="catalytic activity">
    <reaction evidence="12">
        <text>small RNA 3'-end nucleotide + S-adenosyl-L-methionine = small RNA 3'-end 2'-O-methylnucleotide + S-adenosyl-L-homocysteine + H(+)</text>
        <dbReference type="Rhea" id="RHEA:37887"/>
        <dbReference type="Rhea" id="RHEA-COMP:10415"/>
        <dbReference type="Rhea" id="RHEA-COMP:10416"/>
        <dbReference type="ChEBI" id="CHEBI:15378"/>
        <dbReference type="ChEBI" id="CHEBI:57856"/>
        <dbReference type="ChEBI" id="CHEBI:59789"/>
        <dbReference type="ChEBI" id="CHEBI:74896"/>
        <dbReference type="ChEBI" id="CHEBI:74898"/>
        <dbReference type="EC" id="2.1.1.386"/>
    </reaction>
</comment>
<evidence type="ECO:0000313" key="15">
    <source>
        <dbReference type="EMBL" id="CAE2290465.1"/>
    </source>
</evidence>
<comment type="similarity">
    <text evidence="2">Belongs to the methyltransferase superfamily. HEN1 family.</text>
</comment>
<evidence type="ECO:0000256" key="4">
    <source>
        <dbReference type="ARBA" id="ARBA00022603"/>
    </source>
</evidence>
<dbReference type="GO" id="GO:0005634">
    <property type="term" value="C:nucleus"/>
    <property type="evidence" value="ECO:0007669"/>
    <property type="project" value="TreeGrafter"/>
</dbReference>
<keyword evidence="7" id="KW-0479">Metal-binding</keyword>
<dbReference type="GO" id="GO:0003723">
    <property type="term" value="F:RNA binding"/>
    <property type="evidence" value="ECO:0007669"/>
    <property type="project" value="UniProtKB-KW"/>
</dbReference>
<keyword evidence="9" id="KW-0694">RNA-binding</keyword>
<evidence type="ECO:0000256" key="5">
    <source>
        <dbReference type="ARBA" id="ARBA00022679"/>
    </source>
</evidence>
<evidence type="ECO:0000256" key="9">
    <source>
        <dbReference type="ARBA" id="ARBA00022884"/>
    </source>
</evidence>
<dbReference type="PANTHER" id="PTHR21404:SF3">
    <property type="entry name" value="SMALL RNA 2'-O-METHYLTRANSFERASE"/>
    <property type="match status" value="1"/>
</dbReference>
<keyword evidence="10" id="KW-0943">RNA-mediated gene silencing</keyword>
<evidence type="ECO:0000256" key="10">
    <source>
        <dbReference type="ARBA" id="ARBA00023158"/>
    </source>
</evidence>
<keyword evidence="8" id="KW-0460">Magnesium</keyword>
<dbReference type="Gene3D" id="3.40.50.150">
    <property type="entry name" value="Vaccinia Virus protein VP39"/>
    <property type="match status" value="1"/>
</dbReference>
<dbReference type="EMBL" id="HBKN01014230">
    <property type="protein sequence ID" value="CAE2290465.1"/>
    <property type="molecule type" value="Transcribed_RNA"/>
</dbReference>